<sequence length="304" mass="34846">SSSFVKAEETTAQRFSALQTQLLCAAIHFFHRHIRSDADVLQRMEGNEMFRLFFEVPYHNKPELNRIFPESVHDCSALHVCSFILSILHQGIFSVSAFIVSVIYLSRFKESSRITLHACTWRPLFLTSLLLADKMWEDKPVRNSSLAKLFPVLSNVELNRMESQFLDEIKFNVLVKPDLFCSFCEKLLAEQVHQEISRCVIQSEYAVTLQAECVDSIPAKVPNGKPQVNNTEKVARTNGMTKADMHQVSWWQSYSIPFFGRCLEDSFGDSLAGMTTCLLVRSARWVLRKGRLFSFMKCCGRKVL</sequence>
<proteinExistence type="predicted"/>
<dbReference type="PANTHER" id="PTHR15615:SF108">
    <property type="entry name" value="PROTEIN CNPPD1"/>
    <property type="match status" value="1"/>
</dbReference>
<dbReference type="PANTHER" id="PTHR15615">
    <property type="match status" value="1"/>
</dbReference>
<evidence type="ECO:0000313" key="2">
    <source>
        <dbReference type="Proteomes" id="UP001642484"/>
    </source>
</evidence>
<reference evidence="1 2" key="1">
    <citation type="submission" date="2024-02" db="EMBL/GenBank/DDBJ databases">
        <authorList>
            <person name="Chen Y."/>
            <person name="Shah S."/>
            <person name="Dougan E. K."/>
            <person name="Thang M."/>
            <person name="Chan C."/>
        </authorList>
    </citation>
    <scope>NUCLEOTIDE SEQUENCE [LARGE SCALE GENOMIC DNA]</scope>
</reference>
<dbReference type="SUPFAM" id="SSF47954">
    <property type="entry name" value="Cyclin-like"/>
    <property type="match status" value="1"/>
</dbReference>
<keyword evidence="2" id="KW-1185">Reference proteome</keyword>
<dbReference type="Gene3D" id="1.10.472.10">
    <property type="entry name" value="Cyclin-like"/>
    <property type="match status" value="1"/>
</dbReference>
<dbReference type="InterPro" id="IPR036915">
    <property type="entry name" value="Cyclin-like_sf"/>
</dbReference>
<dbReference type="EMBL" id="CAXAMN010002747">
    <property type="protein sequence ID" value="CAK9001099.1"/>
    <property type="molecule type" value="Genomic_DNA"/>
</dbReference>
<accession>A0ABP0IET4</accession>
<name>A0ABP0IET4_9DINO</name>
<dbReference type="InterPro" id="IPR013922">
    <property type="entry name" value="Cyclin_PHO80-like"/>
</dbReference>
<protein>
    <submittedName>
        <fullName evidence="1">Uncharacterized protein</fullName>
    </submittedName>
</protein>
<gene>
    <name evidence="1" type="ORF">CCMP2556_LOCUS6315</name>
</gene>
<evidence type="ECO:0000313" key="1">
    <source>
        <dbReference type="EMBL" id="CAK9001099.1"/>
    </source>
</evidence>
<organism evidence="1 2">
    <name type="scientific">Durusdinium trenchii</name>
    <dbReference type="NCBI Taxonomy" id="1381693"/>
    <lineage>
        <taxon>Eukaryota</taxon>
        <taxon>Sar</taxon>
        <taxon>Alveolata</taxon>
        <taxon>Dinophyceae</taxon>
        <taxon>Suessiales</taxon>
        <taxon>Symbiodiniaceae</taxon>
        <taxon>Durusdinium</taxon>
    </lineage>
</organism>
<feature type="non-terminal residue" evidence="1">
    <location>
        <position position="1"/>
    </location>
</feature>
<dbReference type="Pfam" id="PF08613">
    <property type="entry name" value="Cyclin"/>
    <property type="match status" value="1"/>
</dbReference>
<dbReference type="CDD" id="cd20540">
    <property type="entry name" value="CYCLIN_CCNY_like"/>
    <property type="match status" value="1"/>
</dbReference>
<dbReference type="Proteomes" id="UP001642484">
    <property type="component" value="Unassembled WGS sequence"/>
</dbReference>
<comment type="caution">
    <text evidence="1">The sequence shown here is derived from an EMBL/GenBank/DDBJ whole genome shotgun (WGS) entry which is preliminary data.</text>
</comment>